<keyword evidence="5" id="KW-1185">Reference proteome</keyword>
<dbReference type="InterPro" id="IPR016181">
    <property type="entry name" value="Acyl_CoA_acyltransferase"/>
</dbReference>
<evidence type="ECO:0000313" key="5">
    <source>
        <dbReference type="Proteomes" id="UP000000784"/>
    </source>
</evidence>
<dbReference type="eggNOG" id="COG0456">
    <property type="taxonomic scope" value="Bacteria"/>
</dbReference>
<organism evidence="4 5">
    <name type="scientific">Delftia acidovorans (strain DSM 14801 / SPH-1)</name>
    <dbReference type="NCBI Taxonomy" id="398578"/>
    <lineage>
        <taxon>Bacteria</taxon>
        <taxon>Pseudomonadati</taxon>
        <taxon>Pseudomonadota</taxon>
        <taxon>Betaproteobacteria</taxon>
        <taxon>Burkholderiales</taxon>
        <taxon>Comamonadaceae</taxon>
        <taxon>Delftia</taxon>
    </lineage>
</organism>
<dbReference type="InterPro" id="IPR050832">
    <property type="entry name" value="Bact_Acetyltransf"/>
</dbReference>
<proteinExistence type="predicted"/>
<dbReference type="CDD" id="cd04301">
    <property type="entry name" value="NAT_SF"/>
    <property type="match status" value="1"/>
</dbReference>
<keyword evidence="2" id="KW-0012">Acyltransferase</keyword>
<evidence type="ECO:0000256" key="1">
    <source>
        <dbReference type="ARBA" id="ARBA00022679"/>
    </source>
</evidence>
<dbReference type="STRING" id="398578.Daci_5047"/>
<feature type="domain" description="N-acetyltransferase" evidence="3">
    <location>
        <begin position="9"/>
        <end position="173"/>
    </location>
</feature>
<evidence type="ECO:0000259" key="3">
    <source>
        <dbReference type="PROSITE" id="PS51186"/>
    </source>
</evidence>
<reference evidence="5" key="2">
    <citation type="submission" date="2007-11" db="EMBL/GenBank/DDBJ databases">
        <title>Complete sequence of Delftia acidovorans DSM 14801 / SPH-1.</title>
        <authorList>
            <person name="Copeland A."/>
            <person name="Lucas S."/>
            <person name="Lapidus A."/>
            <person name="Barry K."/>
            <person name="Glavina del Rio T."/>
            <person name="Dalin E."/>
            <person name="Tice H."/>
            <person name="Pitluck S."/>
            <person name="Lowry S."/>
            <person name="Clum A."/>
            <person name="Schmutz J."/>
            <person name="Larimer F."/>
            <person name="Land M."/>
            <person name="Hauser L."/>
            <person name="Kyrpides N."/>
            <person name="Kim E."/>
            <person name="Schleheck D."/>
            <person name="Richardson P."/>
        </authorList>
    </citation>
    <scope>NUCLEOTIDE SEQUENCE [LARGE SCALE GENOMIC DNA]</scope>
    <source>
        <strain evidence="5">DSM 14801 / SPH-1</strain>
    </source>
</reference>
<gene>
    <name evidence="4" type="ordered locus">Daci_5047</name>
</gene>
<dbReference type="Pfam" id="PF00583">
    <property type="entry name" value="Acetyltransf_1"/>
    <property type="match status" value="1"/>
</dbReference>
<dbReference type="GO" id="GO:0016747">
    <property type="term" value="F:acyltransferase activity, transferring groups other than amino-acyl groups"/>
    <property type="evidence" value="ECO:0007669"/>
    <property type="project" value="InterPro"/>
</dbReference>
<evidence type="ECO:0000256" key="2">
    <source>
        <dbReference type="ARBA" id="ARBA00023315"/>
    </source>
</evidence>
<dbReference type="Proteomes" id="UP000000784">
    <property type="component" value="Chromosome"/>
</dbReference>
<sequence>MSDAESSMISIRPVDPHEWPQYRDIRLRALRDAPDAFGSTWAVEAARADPDWAARLQAAAAGGRDRVLFAVNGEQACGLVWCKLCAPEPGVADLFQMWVDPAVRGRGAGQALLAQAIAWAWHKGMQRVRLGVTDADSPAMRLYLAHGFRPVGGLQPLREGCELRVQTMALDRARG</sequence>
<dbReference type="Gene3D" id="3.40.630.30">
    <property type="match status" value="1"/>
</dbReference>
<dbReference type="InterPro" id="IPR000182">
    <property type="entry name" value="GNAT_dom"/>
</dbReference>
<dbReference type="SUPFAM" id="SSF55729">
    <property type="entry name" value="Acyl-CoA N-acyltransferases (Nat)"/>
    <property type="match status" value="1"/>
</dbReference>
<dbReference type="KEGG" id="dac:Daci_5047"/>
<keyword evidence="1 4" id="KW-0808">Transferase</keyword>
<dbReference type="AlphaFoldDB" id="A9BMY1"/>
<dbReference type="PANTHER" id="PTHR43877">
    <property type="entry name" value="AMINOALKYLPHOSPHONATE N-ACETYLTRANSFERASE-RELATED-RELATED"/>
    <property type="match status" value="1"/>
</dbReference>
<evidence type="ECO:0000313" key="4">
    <source>
        <dbReference type="EMBL" id="ABX37676.1"/>
    </source>
</evidence>
<reference evidence="4 5" key="1">
    <citation type="journal article" date="2004" name="Appl. Environ. Microbiol.">
        <title>Mineralization of individual congeners of linear alkylbenzenesulfonate by defined pairs of heterotrophic bacteria.</title>
        <authorList>
            <person name="Schleheck D."/>
            <person name="Knepper T.P."/>
            <person name="Fischer K."/>
            <person name="Cook A.M."/>
        </authorList>
    </citation>
    <scope>NUCLEOTIDE SEQUENCE [LARGE SCALE GENOMIC DNA]</scope>
    <source>
        <strain evidence="5">DSM 14801 / SPH-1</strain>
    </source>
</reference>
<dbReference type="HOGENOM" id="CLU_013985_19_3_4"/>
<accession>A9BMY1</accession>
<name>A9BMY1_DELAS</name>
<dbReference type="PROSITE" id="PS51186">
    <property type="entry name" value="GNAT"/>
    <property type="match status" value="1"/>
</dbReference>
<dbReference type="PANTHER" id="PTHR43877:SF2">
    <property type="entry name" value="AMINOALKYLPHOSPHONATE N-ACETYLTRANSFERASE-RELATED"/>
    <property type="match status" value="1"/>
</dbReference>
<protein>
    <submittedName>
        <fullName evidence="4">GCN5-related N-acetyltransferase</fullName>
    </submittedName>
</protein>
<dbReference type="EMBL" id="CP000884">
    <property type="protein sequence ID" value="ABX37676.1"/>
    <property type="molecule type" value="Genomic_DNA"/>
</dbReference>